<geneLocation type="plasmid" evidence="2">
    <name>pdfi2</name>
</geneLocation>
<dbReference type="STRING" id="317577.GCA_000419625_03419"/>
<dbReference type="Pfam" id="PF11066">
    <property type="entry name" value="DUF2867"/>
    <property type="match status" value="1"/>
</dbReference>
<dbReference type="Proteomes" id="UP000259030">
    <property type="component" value="Plasmid pDFI2"/>
</dbReference>
<dbReference type="KEGG" id="dfc:DFI_16740"/>
<proteinExistence type="predicted"/>
<evidence type="ECO:0000313" key="1">
    <source>
        <dbReference type="EMBL" id="ASN82841.1"/>
    </source>
</evidence>
<dbReference type="RefSeq" id="WP_051307549.1">
    <property type="nucleotide sequence ID" value="NZ_CP021083.1"/>
</dbReference>
<dbReference type="EMBL" id="CP021083">
    <property type="protein sequence ID" value="ASN82841.1"/>
    <property type="molecule type" value="Genomic_DNA"/>
</dbReference>
<dbReference type="InterPro" id="IPR021295">
    <property type="entry name" value="DUF2867"/>
</dbReference>
<gene>
    <name evidence="1" type="ORF">DFI_16740</name>
</gene>
<organism evidence="1 2">
    <name type="scientific">Deinococcus ficus</name>
    <dbReference type="NCBI Taxonomy" id="317577"/>
    <lineage>
        <taxon>Bacteria</taxon>
        <taxon>Thermotogati</taxon>
        <taxon>Deinococcota</taxon>
        <taxon>Deinococci</taxon>
        <taxon>Deinococcales</taxon>
        <taxon>Deinococcaceae</taxon>
        <taxon>Deinococcus</taxon>
    </lineage>
</organism>
<accession>A0A221T1V7</accession>
<protein>
    <recommendedName>
        <fullName evidence="3">DUF2867 domain-containing protein</fullName>
    </recommendedName>
</protein>
<evidence type="ECO:0008006" key="3">
    <source>
        <dbReference type="Google" id="ProtNLM"/>
    </source>
</evidence>
<keyword evidence="2" id="KW-1185">Reference proteome</keyword>
<evidence type="ECO:0000313" key="2">
    <source>
        <dbReference type="Proteomes" id="UP000259030"/>
    </source>
</evidence>
<keyword evidence="1" id="KW-0614">Plasmid</keyword>
<dbReference type="AlphaFoldDB" id="A0A221T1V7"/>
<reference evidence="1 2" key="1">
    <citation type="submission" date="2017-05" db="EMBL/GenBank/DDBJ databases">
        <title>The complete genome sequence of Deinococcus ficus isolated from the rhizosphere of the Ficus religiosa L. in Taiwan.</title>
        <authorList>
            <person name="Wu K.-M."/>
            <person name="Liao T.-L."/>
            <person name="Liu Y.-M."/>
            <person name="Young C.-C."/>
            <person name="Tsai S.-F."/>
        </authorList>
    </citation>
    <scope>NUCLEOTIDE SEQUENCE [LARGE SCALE GENOMIC DNA]</scope>
    <source>
        <strain evidence="1 2">CC-FR2-10</strain>
        <plasmid evidence="2">pdfi2</plasmid>
    </source>
</reference>
<name>A0A221T1V7_9DEIO</name>
<sequence>MTLPASLTAALGHADHMDALSTEADRPLLPLIEELLTFQPPWLTALYHLRRVLLGLAGHRTGVPPRGARPRVPTRPGEQAAFFTVEDAGPTHWLAGATEAHLTARLAVLQTPGTARRYRYRVVTVVQYHNRLGRVYFALIQPFHELVVRAMLRRAARNAS</sequence>